<evidence type="ECO:0000313" key="2">
    <source>
        <dbReference type="Proteomes" id="UP001303473"/>
    </source>
</evidence>
<protein>
    <submittedName>
        <fullName evidence="1">Uncharacterized protein</fullName>
    </submittedName>
</protein>
<accession>A0AAN6N2U3</accession>
<reference evidence="2" key="1">
    <citation type="journal article" date="2023" name="Mol. Phylogenet. Evol.">
        <title>Genome-scale phylogeny and comparative genomics of the fungal order Sordariales.</title>
        <authorList>
            <person name="Hensen N."/>
            <person name="Bonometti L."/>
            <person name="Westerberg I."/>
            <person name="Brannstrom I.O."/>
            <person name="Guillou S."/>
            <person name="Cros-Aarteil S."/>
            <person name="Calhoun S."/>
            <person name="Haridas S."/>
            <person name="Kuo A."/>
            <person name="Mondo S."/>
            <person name="Pangilinan J."/>
            <person name="Riley R."/>
            <person name="LaButti K."/>
            <person name="Andreopoulos B."/>
            <person name="Lipzen A."/>
            <person name="Chen C."/>
            <person name="Yan M."/>
            <person name="Daum C."/>
            <person name="Ng V."/>
            <person name="Clum A."/>
            <person name="Steindorff A."/>
            <person name="Ohm R.A."/>
            <person name="Martin F."/>
            <person name="Silar P."/>
            <person name="Natvig D.O."/>
            <person name="Lalanne C."/>
            <person name="Gautier V."/>
            <person name="Ament-Velasquez S.L."/>
            <person name="Kruys A."/>
            <person name="Hutchinson M.I."/>
            <person name="Powell A.J."/>
            <person name="Barry K."/>
            <person name="Miller A.N."/>
            <person name="Grigoriev I.V."/>
            <person name="Debuchy R."/>
            <person name="Gladieux P."/>
            <person name="Hiltunen Thoren M."/>
            <person name="Johannesson H."/>
        </authorList>
    </citation>
    <scope>NUCLEOTIDE SEQUENCE [LARGE SCALE GENOMIC DNA]</scope>
    <source>
        <strain evidence="2">CBS 340.73</strain>
    </source>
</reference>
<dbReference type="Proteomes" id="UP001303473">
    <property type="component" value="Unassembled WGS sequence"/>
</dbReference>
<comment type="caution">
    <text evidence="1">The sequence shown here is derived from an EMBL/GenBank/DDBJ whole genome shotgun (WGS) entry which is preliminary data.</text>
</comment>
<sequence>MHQNQKFAGLADSDPLWACAVREVVKKLPEHRAERLLQKGNQEPLTTSQLLDQVTASYSKNSNKILQKFFSKIDPILSHIASFQSAVNVVVQNELMVTATIWAAFHMLIQVWGALVIERHGYVPNLPAKSNQKLLGFFPG</sequence>
<dbReference type="AlphaFoldDB" id="A0AAN6N2U3"/>
<proteinExistence type="predicted"/>
<gene>
    <name evidence="1" type="ORF">QBC46DRAFT_410431</name>
</gene>
<organism evidence="1 2">
    <name type="scientific">Diplogelasinospora grovesii</name>
    <dbReference type="NCBI Taxonomy" id="303347"/>
    <lineage>
        <taxon>Eukaryota</taxon>
        <taxon>Fungi</taxon>
        <taxon>Dikarya</taxon>
        <taxon>Ascomycota</taxon>
        <taxon>Pezizomycotina</taxon>
        <taxon>Sordariomycetes</taxon>
        <taxon>Sordariomycetidae</taxon>
        <taxon>Sordariales</taxon>
        <taxon>Diplogelasinosporaceae</taxon>
        <taxon>Diplogelasinospora</taxon>
    </lineage>
</organism>
<name>A0AAN6N2U3_9PEZI</name>
<dbReference type="EMBL" id="MU853835">
    <property type="protein sequence ID" value="KAK3938167.1"/>
    <property type="molecule type" value="Genomic_DNA"/>
</dbReference>
<evidence type="ECO:0000313" key="1">
    <source>
        <dbReference type="EMBL" id="KAK3938167.1"/>
    </source>
</evidence>
<keyword evidence="2" id="KW-1185">Reference proteome</keyword>